<dbReference type="PANTHER" id="PTHR21661:SF39">
    <property type="entry name" value="HYDROLASE, PUTATIVE (AFU_ORTHOLOGUE AFUA_3G08960)-RELATED"/>
    <property type="match status" value="1"/>
</dbReference>
<dbReference type="InterPro" id="IPR000639">
    <property type="entry name" value="Epox_hydrolase-like"/>
</dbReference>
<dbReference type="Gene3D" id="3.40.50.1820">
    <property type="entry name" value="alpha/beta hydrolase"/>
    <property type="match status" value="1"/>
</dbReference>
<protein>
    <submittedName>
        <fullName evidence="6">Alpha/Beta hydrolase protein</fullName>
    </submittedName>
</protein>
<dbReference type="InterPro" id="IPR029058">
    <property type="entry name" value="AB_hydrolase_fold"/>
</dbReference>
<comment type="caution">
    <text evidence="6">The sequence shown here is derived from an EMBL/GenBank/DDBJ whole genome shotgun (WGS) entry which is preliminary data.</text>
</comment>
<feature type="domain" description="Epoxide hydrolase N-terminal" evidence="5">
    <location>
        <begin position="23"/>
        <end position="135"/>
    </location>
</feature>
<sequence>MEDQQASRQDYGTLPPSASGSFHPFTVNTPQTELDNLKTLLRLSRLGPPSYENSLPDRRLGLSFDWLQNAVKHWSEQFDWRKSEEHINSFPNFVSPIRDDDGKVYDIHFVGLFSKRRDAIPLLLLHGWPGSFLEFLPILDKLRRQHRPDTFPYHVVVPSLPGYAFSTAASVDKDMCLEDTARLLNKLMIALGFGFEGYIVQGGDVGSKVARVIAAEHDACKAIHINFCIMAEPDHIDENIPISAAERKGLRRANDFKTFGSSYALQHATRPSTIGFALSSNPVALLAWISEKFLDWSDEEPPLHVILESVTLYWLTGCAASALWPYRQLFTPGVIGAHENPAWHIPHGKPFGYSWFPMELAPIPRAWAATTGNLTFYRQHDQGGHFAAVEKPDELLNDFSDFVRQAWTNKTT</sequence>
<gene>
    <name evidence="6" type="ORF">EDD36DRAFT_464491</name>
</gene>
<dbReference type="EMBL" id="MU404353">
    <property type="protein sequence ID" value="KAI1614663.1"/>
    <property type="molecule type" value="Genomic_DNA"/>
</dbReference>
<evidence type="ECO:0000256" key="2">
    <source>
        <dbReference type="ARBA" id="ARBA00022801"/>
    </source>
</evidence>
<feature type="active site" description="Proton donor" evidence="3">
    <location>
        <position position="326"/>
    </location>
</feature>
<dbReference type="InterPro" id="IPR010497">
    <property type="entry name" value="Epoxide_hydro_N"/>
</dbReference>
<proteinExistence type="inferred from homology"/>
<comment type="similarity">
    <text evidence="1">Belongs to the peptidase S33 family.</text>
</comment>
<feature type="region of interest" description="Disordered" evidence="4">
    <location>
        <begin position="1"/>
        <end position="26"/>
    </location>
</feature>
<evidence type="ECO:0000313" key="7">
    <source>
        <dbReference type="Proteomes" id="UP001203852"/>
    </source>
</evidence>
<reference evidence="6" key="1">
    <citation type="journal article" date="2022" name="bioRxiv">
        <title>Deciphering the potential niche of two novel black yeast fungi from a biological soil crust based on their genomes, phenotypes, and melanin regulation.</title>
        <authorList>
            <consortium name="DOE Joint Genome Institute"/>
            <person name="Carr E.C."/>
            <person name="Barton Q."/>
            <person name="Grambo S."/>
            <person name="Sullivan M."/>
            <person name="Renfro C.M."/>
            <person name="Kuo A."/>
            <person name="Pangilinan J."/>
            <person name="Lipzen A."/>
            <person name="Keymanesh K."/>
            <person name="Savage E."/>
            <person name="Barry K."/>
            <person name="Grigoriev I.V."/>
            <person name="Riekhof W.R."/>
            <person name="Harris S.S."/>
        </authorList>
    </citation>
    <scope>NUCLEOTIDE SEQUENCE</scope>
    <source>
        <strain evidence="6">JF 03-4F</strain>
    </source>
</reference>
<evidence type="ECO:0000313" key="6">
    <source>
        <dbReference type="EMBL" id="KAI1614663.1"/>
    </source>
</evidence>
<name>A0AAN6IEP0_9EURO</name>
<organism evidence="6 7">
    <name type="scientific">Exophiala viscosa</name>
    <dbReference type="NCBI Taxonomy" id="2486360"/>
    <lineage>
        <taxon>Eukaryota</taxon>
        <taxon>Fungi</taxon>
        <taxon>Dikarya</taxon>
        <taxon>Ascomycota</taxon>
        <taxon>Pezizomycotina</taxon>
        <taxon>Eurotiomycetes</taxon>
        <taxon>Chaetothyriomycetidae</taxon>
        <taxon>Chaetothyriales</taxon>
        <taxon>Herpotrichiellaceae</taxon>
        <taxon>Exophiala</taxon>
    </lineage>
</organism>
<feature type="active site" description="Nucleophile" evidence="3">
    <location>
        <position position="204"/>
    </location>
</feature>
<keyword evidence="2 6" id="KW-0378">Hydrolase</keyword>
<evidence type="ECO:0000256" key="3">
    <source>
        <dbReference type="PIRSR" id="PIRSR001112-1"/>
    </source>
</evidence>
<dbReference type="PIRSF" id="PIRSF001112">
    <property type="entry name" value="Epoxide_hydrolase"/>
    <property type="match status" value="1"/>
</dbReference>
<evidence type="ECO:0000259" key="5">
    <source>
        <dbReference type="Pfam" id="PF06441"/>
    </source>
</evidence>
<accession>A0AAN6IEP0</accession>
<dbReference type="Proteomes" id="UP001203852">
    <property type="component" value="Unassembled WGS sequence"/>
</dbReference>
<dbReference type="SUPFAM" id="SSF53474">
    <property type="entry name" value="alpha/beta-Hydrolases"/>
    <property type="match status" value="1"/>
</dbReference>
<dbReference type="AlphaFoldDB" id="A0AAN6IEP0"/>
<dbReference type="InterPro" id="IPR016292">
    <property type="entry name" value="Epoxide_hydrolase"/>
</dbReference>
<dbReference type="GO" id="GO:0097176">
    <property type="term" value="P:epoxide metabolic process"/>
    <property type="evidence" value="ECO:0007669"/>
    <property type="project" value="TreeGrafter"/>
</dbReference>
<dbReference type="Pfam" id="PF06441">
    <property type="entry name" value="EHN"/>
    <property type="match status" value="1"/>
</dbReference>
<evidence type="ECO:0000256" key="1">
    <source>
        <dbReference type="ARBA" id="ARBA00010088"/>
    </source>
</evidence>
<feature type="active site" description="Proton acceptor" evidence="3">
    <location>
        <position position="385"/>
    </location>
</feature>
<dbReference type="PANTHER" id="PTHR21661">
    <property type="entry name" value="EPOXIDE HYDROLASE 1-RELATED"/>
    <property type="match status" value="1"/>
</dbReference>
<keyword evidence="7" id="KW-1185">Reference proteome</keyword>
<dbReference type="GO" id="GO:0004301">
    <property type="term" value="F:epoxide hydrolase activity"/>
    <property type="evidence" value="ECO:0007669"/>
    <property type="project" value="TreeGrafter"/>
</dbReference>
<dbReference type="PRINTS" id="PR00412">
    <property type="entry name" value="EPOXHYDRLASE"/>
</dbReference>
<evidence type="ECO:0000256" key="4">
    <source>
        <dbReference type="SAM" id="MobiDB-lite"/>
    </source>
</evidence>